<protein>
    <submittedName>
        <fullName evidence="1">Uncharacterized protein</fullName>
    </submittedName>
</protein>
<gene>
    <name evidence="1" type="ORF">L484_025108</name>
</gene>
<organism evidence="1 2">
    <name type="scientific">Morus notabilis</name>
    <dbReference type="NCBI Taxonomy" id="981085"/>
    <lineage>
        <taxon>Eukaryota</taxon>
        <taxon>Viridiplantae</taxon>
        <taxon>Streptophyta</taxon>
        <taxon>Embryophyta</taxon>
        <taxon>Tracheophyta</taxon>
        <taxon>Spermatophyta</taxon>
        <taxon>Magnoliopsida</taxon>
        <taxon>eudicotyledons</taxon>
        <taxon>Gunneridae</taxon>
        <taxon>Pentapetalae</taxon>
        <taxon>rosids</taxon>
        <taxon>fabids</taxon>
        <taxon>Rosales</taxon>
        <taxon>Moraceae</taxon>
        <taxon>Moreae</taxon>
        <taxon>Morus</taxon>
    </lineage>
</organism>
<keyword evidence="2" id="KW-1185">Reference proteome</keyword>
<dbReference type="Proteomes" id="UP000030645">
    <property type="component" value="Unassembled WGS sequence"/>
</dbReference>
<sequence length="136" mass="14846">MMILSVVPPSDLGRWEVKIPPTLGDERFTSLSSATRGTCLPEVGTCPFVAASLSWARLLAAYCLLSKERAGLGRELFPLVFWLSPIPSASPRCSLRLPAELRVFLGAMIVRYSLTRIFNKPDILGLVPSGVANCRL</sequence>
<evidence type="ECO:0000313" key="1">
    <source>
        <dbReference type="EMBL" id="EXB80255.1"/>
    </source>
</evidence>
<evidence type="ECO:0000313" key="2">
    <source>
        <dbReference type="Proteomes" id="UP000030645"/>
    </source>
</evidence>
<proteinExistence type="predicted"/>
<accession>W9RZI3</accession>
<reference evidence="2" key="1">
    <citation type="submission" date="2013-01" db="EMBL/GenBank/DDBJ databases">
        <title>Draft Genome Sequence of a Mulberry Tree, Morus notabilis C.K. Schneid.</title>
        <authorList>
            <person name="He N."/>
            <person name="Zhao S."/>
        </authorList>
    </citation>
    <scope>NUCLEOTIDE SEQUENCE</scope>
</reference>
<name>W9RZI3_9ROSA</name>
<dbReference type="AlphaFoldDB" id="W9RZI3"/>
<dbReference type="EMBL" id="KE344806">
    <property type="protein sequence ID" value="EXB80255.1"/>
    <property type="molecule type" value="Genomic_DNA"/>
</dbReference>